<evidence type="ECO:0000313" key="2">
    <source>
        <dbReference type="Proteomes" id="UP000324222"/>
    </source>
</evidence>
<keyword evidence="2" id="KW-1185">Reference proteome</keyword>
<sequence length="206" mass="22543">MFSLVSAPFATYDVRRQSLILMGAKAPLRHLRLATSPSFRPQDTHGGLITPLSHVGSDNSSRVWIRFNAHLRALGGQAPQIAPEHLFLYACRSHCGIISAVSDDSEAKLELMLISRRRTAGVPEPCNSSRAVAATAHEEASTPLLQQYIPLCVASERPHVVEDKPIHLSAKLSVFIPPHISLFPPLVASPLTTPNGESCRIEDYWP</sequence>
<dbReference type="AlphaFoldDB" id="A0A5B7IKH6"/>
<evidence type="ECO:0000313" key="1">
    <source>
        <dbReference type="EMBL" id="MPC85050.1"/>
    </source>
</evidence>
<protein>
    <submittedName>
        <fullName evidence="1">Uncharacterized protein</fullName>
    </submittedName>
</protein>
<dbReference type="EMBL" id="VSRR010067165">
    <property type="protein sequence ID" value="MPC85050.1"/>
    <property type="molecule type" value="Genomic_DNA"/>
</dbReference>
<accession>A0A5B7IKH6</accession>
<comment type="caution">
    <text evidence="1">The sequence shown here is derived from an EMBL/GenBank/DDBJ whole genome shotgun (WGS) entry which is preliminary data.</text>
</comment>
<dbReference type="Proteomes" id="UP000324222">
    <property type="component" value="Unassembled WGS sequence"/>
</dbReference>
<organism evidence="1 2">
    <name type="scientific">Portunus trituberculatus</name>
    <name type="common">Swimming crab</name>
    <name type="synonym">Neptunus trituberculatus</name>
    <dbReference type="NCBI Taxonomy" id="210409"/>
    <lineage>
        <taxon>Eukaryota</taxon>
        <taxon>Metazoa</taxon>
        <taxon>Ecdysozoa</taxon>
        <taxon>Arthropoda</taxon>
        <taxon>Crustacea</taxon>
        <taxon>Multicrustacea</taxon>
        <taxon>Malacostraca</taxon>
        <taxon>Eumalacostraca</taxon>
        <taxon>Eucarida</taxon>
        <taxon>Decapoda</taxon>
        <taxon>Pleocyemata</taxon>
        <taxon>Brachyura</taxon>
        <taxon>Eubrachyura</taxon>
        <taxon>Portunoidea</taxon>
        <taxon>Portunidae</taxon>
        <taxon>Portuninae</taxon>
        <taxon>Portunus</taxon>
    </lineage>
</organism>
<proteinExistence type="predicted"/>
<name>A0A5B7IKH6_PORTR</name>
<reference evidence="1 2" key="1">
    <citation type="submission" date="2019-05" db="EMBL/GenBank/DDBJ databases">
        <title>Another draft genome of Portunus trituberculatus and its Hox gene families provides insights of decapod evolution.</title>
        <authorList>
            <person name="Jeong J.-H."/>
            <person name="Song I."/>
            <person name="Kim S."/>
            <person name="Choi T."/>
            <person name="Kim D."/>
            <person name="Ryu S."/>
            <person name="Kim W."/>
        </authorList>
    </citation>
    <scope>NUCLEOTIDE SEQUENCE [LARGE SCALE GENOMIC DNA]</scope>
    <source>
        <tissue evidence="1">Muscle</tissue>
    </source>
</reference>
<gene>
    <name evidence="1" type="ORF">E2C01_079808</name>
</gene>